<organism evidence="1 2">
    <name type="scientific">Amycolatopsis cynarae</name>
    <dbReference type="NCBI Taxonomy" id="2995223"/>
    <lineage>
        <taxon>Bacteria</taxon>
        <taxon>Bacillati</taxon>
        <taxon>Actinomycetota</taxon>
        <taxon>Actinomycetes</taxon>
        <taxon>Pseudonocardiales</taxon>
        <taxon>Pseudonocardiaceae</taxon>
        <taxon>Amycolatopsis</taxon>
    </lineage>
</organism>
<name>A0ABY7AWK2_9PSEU</name>
<protein>
    <submittedName>
        <fullName evidence="1">Uncharacterized protein</fullName>
    </submittedName>
</protein>
<keyword evidence="2" id="KW-1185">Reference proteome</keyword>
<evidence type="ECO:0000313" key="1">
    <source>
        <dbReference type="EMBL" id="WAL63873.1"/>
    </source>
</evidence>
<sequence>MSWTLIVAKNHRGKEHTNVWSVGEQSSHHGDFSGKPGEFGHFGCSTVDGDQTEGVFTSPDR</sequence>
<proteinExistence type="predicted"/>
<dbReference type="EMBL" id="CP113836">
    <property type="protein sequence ID" value="WAL63873.1"/>
    <property type="molecule type" value="Genomic_DNA"/>
</dbReference>
<reference evidence="1" key="1">
    <citation type="submission" date="2022-11" db="EMBL/GenBank/DDBJ databases">
        <authorList>
            <person name="Mo P."/>
        </authorList>
    </citation>
    <scope>NUCLEOTIDE SEQUENCE</scope>
    <source>
        <strain evidence="1">HUAS 11-8</strain>
    </source>
</reference>
<accession>A0ABY7AWK2</accession>
<evidence type="ECO:0000313" key="2">
    <source>
        <dbReference type="Proteomes" id="UP001163203"/>
    </source>
</evidence>
<dbReference type="RefSeq" id="WP_268754118.1">
    <property type="nucleotide sequence ID" value="NZ_CP113836.1"/>
</dbReference>
<dbReference type="Proteomes" id="UP001163203">
    <property type="component" value="Chromosome"/>
</dbReference>
<gene>
    <name evidence="1" type="ORF">ORV05_23120</name>
</gene>